<dbReference type="EMBL" id="CP007142">
    <property type="protein sequence ID" value="AJQ92361.1"/>
    <property type="molecule type" value="Genomic_DNA"/>
</dbReference>
<dbReference type="HOGENOM" id="CLU_111585_2_3_6"/>
<feature type="domain" description="HTH hxlR-type" evidence="4">
    <location>
        <begin position="14"/>
        <end position="112"/>
    </location>
</feature>
<evidence type="ECO:0000313" key="5">
    <source>
        <dbReference type="EMBL" id="AJQ92361.1"/>
    </source>
</evidence>
<evidence type="ECO:0000256" key="3">
    <source>
        <dbReference type="ARBA" id="ARBA00023163"/>
    </source>
</evidence>
<keyword evidence="2" id="KW-0238">DNA-binding</keyword>
<evidence type="ECO:0000256" key="2">
    <source>
        <dbReference type="ARBA" id="ARBA00023125"/>
    </source>
</evidence>
<dbReference type="Proteomes" id="UP000032266">
    <property type="component" value="Chromosome"/>
</dbReference>
<organism evidence="5 6">
    <name type="scientific">Gynuella sunshinyii YC6258</name>
    <dbReference type="NCBI Taxonomy" id="1445510"/>
    <lineage>
        <taxon>Bacteria</taxon>
        <taxon>Pseudomonadati</taxon>
        <taxon>Pseudomonadota</taxon>
        <taxon>Gammaproteobacteria</taxon>
        <taxon>Oceanospirillales</taxon>
        <taxon>Saccharospirillaceae</taxon>
        <taxon>Gynuella</taxon>
    </lineage>
</organism>
<dbReference type="PANTHER" id="PTHR33204:SF18">
    <property type="entry name" value="TRANSCRIPTIONAL REGULATORY PROTEIN"/>
    <property type="match status" value="1"/>
</dbReference>
<dbReference type="Gene3D" id="1.10.10.10">
    <property type="entry name" value="Winged helix-like DNA-binding domain superfamily/Winged helix DNA-binding domain"/>
    <property type="match status" value="1"/>
</dbReference>
<reference evidence="5 6" key="1">
    <citation type="submission" date="2014-01" db="EMBL/GenBank/DDBJ databases">
        <title>Full genme sequencing of cellulolytic bacterium Gynuella sunshinyii YC6258T gen. nov., sp. nov.</title>
        <authorList>
            <person name="Khan H."/>
            <person name="Chung E.J."/>
            <person name="Chung Y.R."/>
        </authorList>
    </citation>
    <scope>NUCLEOTIDE SEQUENCE [LARGE SCALE GENOMIC DNA]</scope>
    <source>
        <strain evidence="5 6">YC6258</strain>
    </source>
</reference>
<evidence type="ECO:0000259" key="4">
    <source>
        <dbReference type="PROSITE" id="PS51118"/>
    </source>
</evidence>
<keyword evidence="6" id="KW-1185">Reference proteome</keyword>
<dbReference type="STRING" id="1445510.YC6258_00311"/>
<dbReference type="InterPro" id="IPR002577">
    <property type="entry name" value="HTH_HxlR"/>
</dbReference>
<dbReference type="KEGG" id="gsn:YC6258_00311"/>
<dbReference type="SUPFAM" id="SSF46785">
    <property type="entry name" value="Winged helix' DNA-binding domain"/>
    <property type="match status" value="1"/>
</dbReference>
<proteinExistence type="predicted"/>
<dbReference type="PROSITE" id="PS51118">
    <property type="entry name" value="HTH_HXLR"/>
    <property type="match status" value="1"/>
</dbReference>
<dbReference type="InterPro" id="IPR036388">
    <property type="entry name" value="WH-like_DNA-bd_sf"/>
</dbReference>
<accession>A0A0C5VDT1</accession>
<keyword evidence="1" id="KW-0805">Transcription regulation</keyword>
<dbReference type="PATRIC" id="fig|1445510.3.peg.301"/>
<sequence length="127" mass="14599">MGGQKKNPELQKACPVRDVLDRLGDRWTVLVMSELQSGTLRFSEIRKRVMDISPRMLAQTLRNLEQDGLVKRDVYPTVPPKVEYTFTSLGESFYERVKAMIDWAADNHDAVRAARERYVAPEAHHAK</sequence>
<evidence type="ECO:0000256" key="1">
    <source>
        <dbReference type="ARBA" id="ARBA00023015"/>
    </source>
</evidence>
<dbReference type="AlphaFoldDB" id="A0A0C5VDT1"/>
<dbReference type="RefSeq" id="WP_044615444.1">
    <property type="nucleotide sequence ID" value="NZ_CP007142.1"/>
</dbReference>
<dbReference type="GO" id="GO:0003677">
    <property type="term" value="F:DNA binding"/>
    <property type="evidence" value="ECO:0007669"/>
    <property type="project" value="UniProtKB-KW"/>
</dbReference>
<dbReference type="OrthoDB" id="9807069at2"/>
<keyword evidence="3" id="KW-0804">Transcription</keyword>
<gene>
    <name evidence="5" type="ORF">YC6258_00311</name>
</gene>
<protein>
    <submittedName>
        <fullName evidence="5">Putative transcriptional regulator</fullName>
    </submittedName>
</protein>
<evidence type="ECO:0000313" key="6">
    <source>
        <dbReference type="Proteomes" id="UP000032266"/>
    </source>
</evidence>
<dbReference type="InterPro" id="IPR036390">
    <property type="entry name" value="WH_DNA-bd_sf"/>
</dbReference>
<dbReference type="PANTHER" id="PTHR33204">
    <property type="entry name" value="TRANSCRIPTIONAL REGULATOR, MARR FAMILY"/>
    <property type="match status" value="1"/>
</dbReference>
<name>A0A0C5VDT1_9GAMM</name>
<dbReference type="Pfam" id="PF01638">
    <property type="entry name" value="HxlR"/>
    <property type="match status" value="1"/>
</dbReference>